<gene>
    <name evidence="5" type="ORF">IAB04_07660</name>
</gene>
<dbReference type="Gene3D" id="2.60.40.1180">
    <property type="entry name" value="Golgi alpha-mannosidase II"/>
    <property type="match status" value="1"/>
</dbReference>
<dbReference type="Gene3D" id="3.20.20.80">
    <property type="entry name" value="Glycosidases"/>
    <property type="match status" value="1"/>
</dbReference>
<evidence type="ECO:0000259" key="4">
    <source>
        <dbReference type="Pfam" id="PF22848"/>
    </source>
</evidence>
<dbReference type="GO" id="GO:0000272">
    <property type="term" value="P:polysaccharide catabolic process"/>
    <property type="evidence" value="ECO:0007669"/>
    <property type="project" value="TreeGrafter"/>
</dbReference>
<feature type="domain" description="Alpha-L-arabinofuranosidase 1 catalytic" evidence="4">
    <location>
        <begin position="91"/>
        <end position="271"/>
    </location>
</feature>
<evidence type="ECO:0000313" key="6">
    <source>
        <dbReference type="Proteomes" id="UP000824111"/>
    </source>
</evidence>
<proteinExistence type="predicted"/>
<dbReference type="Pfam" id="PF07833">
    <property type="entry name" value="Cu_amine_oxidN1"/>
    <property type="match status" value="1"/>
</dbReference>
<evidence type="ECO:0000313" key="5">
    <source>
        <dbReference type="EMBL" id="HIU49228.1"/>
    </source>
</evidence>
<evidence type="ECO:0008006" key="7">
    <source>
        <dbReference type="Google" id="ProtNLM"/>
    </source>
</evidence>
<dbReference type="SUPFAM" id="SSF51445">
    <property type="entry name" value="(Trans)glycosidases"/>
    <property type="match status" value="1"/>
</dbReference>
<name>A0A9D1LW87_9FIRM</name>
<dbReference type="EMBL" id="DVND01000190">
    <property type="protein sequence ID" value="HIU49228.1"/>
    <property type="molecule type" value="Genomic_DNA"/>
</dbReference>
<keyword evidence="2" id="KW-0732">Signal</keyword>
<dbReference type="SUPFAM" id="SSF55383">
    <property type="entry name" value="Copper amine oxidase, domain N"/>
    <property type="match status" value="1"/>
</dbReference>
<dbReference type="Pfam" id="PF22848">
    <property type="entry name" value="ASD1_dom"/>
    <property type="match status" value="1"/>
</dbReference>
<feature type="signal peptide" evidence="2">
    <location>
        <begin position="1"/>
        <end position="25"/>
    </location>
</feature>
<protein>
    <recommendedName>
        <fullName evidence="7">Alpha-L-arabinofuranosidase</fullName>
    </recommendedName>
</protein>
<evidence type="ECO:0000256" key="2">
    <source>
        <dbReference type="SAM" id="SignalP"/>
    </source>
</evidence>
<organism evidence="5 6">
    <name type="scientific">Candidatus Avimonoglobus intestinipullorum</name>
    <dbReference type="NCBI Taxonomy" id="2840699"/>
    <lineage>
        <taxon>Bacteria</taxon>
        <taxon>Bacillati</taxon>
        <taxon>Bacillota</taxon>
        <taxon>Clostridia</taxon>
        <taxon>Eubacteriales</taxon>
        <taxon>Candidatus Avimonoglobus</taxon>
    </lineage>
</organism>
<dbReference type="AlphaFoldDB" id="A0A9D1LW87"/>
<dbReference type="InterPro" id="IPR012854">
    <property type="entry name" value="Cu_amine_oxidase-like_N"/>
</dbReference>
<dbReference type="Proteomes" id="UP000824111">
    <property type="component" value="Unassembled WGS sequence"/>
</dbReference>
<dbReference type="InterPro" id="IPR013780">
    <property type="entry name" value="Glyco_hydro_b"/>
</dbReference>
<dbReference type="InterPro" id="IPR036582">
    <property type="entry name" value="Mao_N_sf"/>
</dbReference>
<dbReference type="PANTHER" id="PTHR43576:SF3">
    <property type="entry name" value="ALPHA-L-ARABINOFURANOSIDASE C"/>
    <property type="match status" value="1"/>
</dbReference>
<reference evidence="5" key="1">
    <citation type="submission" date="2020-10" db="EMBL/GenBank/DDBJ databases">
        <authorList>
            <person name="Gilroy R."/>
        </authorList>
    </citation>
    <scope>NUCLEOTIDE SEQUENCE</scope>
    <source>
        <strain evidence="5">ChiSjej4B22-9803</strain>
    </source>
</reference>
<evidence type="ECO:0000256" key="1">
    <source>
        <dbReference type="ARBA" id="ARBA00004881"/>
    </source>
</evidence>
<evidence type="ECO:0000259" key="3">
    <source>
        <dbReference type="Pfam" id="PF07833"/>
    </source>
</evidence>
<accession>A0A9D1LW87</accession>
<dbReference type="PANTHER" id="PTHR43576">
    <property type="entry name" value="ALPHA-L-ARABINOFURANOSIDASE C-RELATED"/>
    <property type="match status" value="1"/>
</dbReference>
<dbReference type="InterPro" id="IPR055235">
    <property type="entry name" value="ASD1_cat"/>
</dbReference>
<feature type="domain" description="Copper amine oxidase-like N-terminal" evidence="3">
    <location>
        <begin position="546"/>
        <end position="636"/>
    </location>
</feature>
<dbReference type="InterPro" id="IPR017853">
    <property type="entry name" value="GH"/>
</dbReference>
<feature type="chain" id="PRO_5039478689" description="Alpha-L-arabinofuranosidase" evidence="2">
    <location>
        <begin position="26"/>
        <end position="666"/>
    </location>
</feature>
<sequence length="666" mass="73701">MNKKRIISLIVCLGLFSALVPESRAAVTVNMAVDESQITRTIERELYGINCEWDSGMDYNFLTMEDGELKTSPTFTEAWQDTFVFGRMAGGSSQKFFWKEAIGPLADRDNQMIWHTNDKVYLGIIEWLNAVYSVTPDAKITYVVNFDTDTIENLADVVEFLVGDGTVNYNGGENWAEVRKSLGIENPVDIFTWELGNELDWTLAWDVDDYVAYCKQVIPIIKSIDPDGKIACNVDTAAHANGDGWEEWHRKVLRELGDEIDYLTFHYYYPANYVARADVPLDRVEQDILDITGSDRIKIYMSEHAPAPNVHEYNKESAYDYCLPHTIWGATAHAEFFLRAFLRPSLVASNCHSVDSSTWTIAYRDEDGIHRLSAVGETIKTFVNYGVGDVLQSDLDTFNRGENANIAGGVIRDADGNVNILFTNRYDTDPVTVNFTFDDGTYRLKKVRKIHGDVRSADNWYREGAQWEYDNPDRVYTTEEELEGESAFTSYTFDPLSIYALQLEKISDEPSGQTAGTAQDYIGIGADMPNAYVNGNTVSVAAEYEGAGAVLDNDNMLISSQMLQKLFGAVLSWDEAGTVCTVALHGRTLAFDLANGTVTENGSPADIAAGKRIGETVYFPLRAIAEGLGYNVAWDARGFAILGSSGIGAASTDIADAIYSSLAGGA</sequence>
<reference evidence="5" key="2">
    <citation type="journal article" date="2021" name="PeerJ">
        <title>Extensive microbial diversity within the chicken gut microbiome revealed by metagenomics and culture.</title>
        <authorList>
            <person name="Gilroy R."/>
            <person name="Ravi A."/>
            <person name="Getino M."/>
            <person name="Pursley I."/>
            <person name="Horton D.L."/>
            <person name="Alikhan N.F."/>
            <person name="Baker D."/>
            <person name="Gharbi K."/>
            <person name="Hall N."/>
            <person name="Watson M."/>
            <person name="Adriaenssens E.M."/>
            <person name="Foster-Nyarko E."/>
            <person name="Jarju S."/>
            <person name="Secka A."/>
            <person name="Antonio M."/>
            <person name="Oren A."/>
            <person name="Chaudhuri R.R."/>
            <person name="La Ragione R."/>
            <person name="Hildebrand F."/>
            <person name="Pallen M.J."/>
        </authorList>
    </citation>
    <scope>NUCLEOTIDE SEQUENCE</scope>
    <source>
        <strain evidence="5">ChiSjej4B22-9803</strain>
    </source>
</reference>
<comment type="caution">
    <text evidence="5">The sequence shown here is derived from an EMBL/GenBank/DDBJ whole genome shotgun (WGS) entry which is preliminary data.</text>
</comment>
<comment type="pathway">
    <text evidence="1">Glycan metabolism.</text>
</comment>